<dbReference type="PANTHER" id="PTHR12941">
    <property type="entry name" value="ER MEMBRANE PROTEIN COMPLEX"/>
    <property type="match status" value="1"/>
</dbReference>
<proteinExistence type="predicted"/>
<dbReference type="AlphaFoldDB" id="A0A0R3U316"/>
<sequence length="191" mass="21616">LPFAKMIVHASKYPHAAVNGILLGEGGGNGVLTIHECIPLFHGCLTLTPMLEVALYQIEAYSDTKNLKILKIGDKILDNCECACIIIVKNDRIKSLSVDCLSVYFNHDGKWRESNSIKLDSSAADFLKPHLNTQSISEFADFDNHLDDILMDWRNLFTALRYNLLNLAANFSNREFRFANNFEQLQTYVNM</sequence>
<reference evidence="1" key="1">
    <citation type="submission" date="2017-02" db="UniProtKB">
        <authorList>
            <consortium name="WormBaseParasite"/>
        </authorList>
    </citation>
    <scope>IDENTIFICATION</scope>
</reference>
<dbReference type="GO" id="GO:0072546">
    <property type="term" value="C:EMC complex"/>
    <property type="evidence" value="ECO:0007669"/>
    <property type="project" value="InterPro"/>
</dbReference>
<dbReference type="Pfam" id="PF03665">
    <property type="entry name" value="UPF0172"/>
    <property type="match status" value="2"/>
</dbReference>
<dbReference type="CDD" id="cd08060">
    <property type="entry name" value="MPN_UPF0172"/>
    <property type="match status" value="1"/>
</dbReference>
<organism evidence="1">
    <name type="scientific">Mesocestoides corti</name>
    <name type="common">Flatworm</name>
    <dbReference type="NCBI Taxonomy" id="53468"/>
    <lineage>
        <taxon>Eukaryota</taxon>
        <taxon>Metazoa</taxon>
        <taxon>Spiralia</taxon>
        <taxon>Lophotrochozoa</taxon>
        <taxon>Platyhelminthes</taxon>
        <taxon>Cestoda</taxon>
        <taxon>Eucestoda</taxon>
        <taxon>Cyclophyllidea</taxon>
        <taxon>Mesocestoididae</taxon>
        <taxon>Mesocestoides</taxon>
    </lineage>
</organism>
<dbReference type="InterPro" id="IPR005366">
    <property type="entry name" value="EMC8/9"/>
</dbReference>
<evidence type="ECO:0000313" key="1">
    <source>
        <dbReference type="WBParaSite" id="MCOS_0000091701-mRNA-1"/>
    </source>
</evidence>
<dbReference type="PANTHER" id="PTHR12941:SF10">
    <property type="entry name" value="ER MEMBRANE PROTEIN COMPLEX SUBUNIT 8_9 HOMOLOG"/>
    <property type="match status" value="1"/>
</dbReference>
<protein>
    <submittedName>
        <fullName evidence="1">Phosphopyruvate hydratase</fullName>
    </submittedName>
</protein>
<accession>A0A0R3U316</accession>
<name>A0A0R3U316_MESCO</name>
<dbReference type="WBParaSite" id="MCOS_0000091701-mRNA-1">
    <property type="protein sequence ID" value="MCOS_0000091701-mRNA-1"/>
    <property type="gene ID" value="MCOS_0000091701"/>
</dbReference>